<dbReference type="GO" id="GO:0006085">
    <property type="term" value="P:acetyl-CoA biosynthetic process"/>
    <property type="evidence" value="ECO:0007669"/>
    <property type="project" value="UniProtKB-UniRule"/>
</dbReference>
<feature type="binding site" evidence="6">
    <location>
        <position position="96"/>
    </location>
    <ligand>
        <name>substrate</name>
    </ligand>
</feature>
<feature type="active site" description="Proton donor/acceptor" evidence="6">
    <location>
        <position position="153"/>
    </location>
</feature>
<keyword evidence="6" id="KW-0460">Magnesium</keyword>
<dbReference type="HOGENOM" id="CLU_020352_0_1_7"/>
<feature type="binding site" evidence="6">
    <location>
        <position position="390"/>
    </location>
    <ligand>
        <name>Mg(2+)</name>
        <dbReference type="ChEBI" id="CHEBI:18420"/>
    </ligand>
</feature>
<evidence type="ECO:0000256" key="4">
    <source>
        <dbReference type="ARBA" id="ARBA00022777"/>
    </source>
</evidence>
<dbReference type="InterPro" id="IPR023865">
    <property type="entry name" value="Aliphatic_acid_kinase_CS"/>
</dbReference>
<dbReference type="Gene3D" id="3.30.420.40">
    <property type="match status" value="2"/>
</dbReference>
<keyword evidence="4 6" id="KW-0418">Kinase</keyword>
<dbReference type="CDD" id="cd24010">
    <property type="entry name" value="ASKHA_NBD_AcK_PK"/>
    <property type="match status" value="1"/>
</dbReference>
<comment type="similarity">
    <text evidence="1 6 7">Belongs to the acetokinase family.</text>
</comment>
<evidence type="ECO:0000256" key="5">
    <source>
        <dbReference type="ARBA" id="ARBA00022840"/>
    </source>
</evidence>
<feature type="binding site" evidence="6">
    <location>
        <begin position="213"/>
        <end position="217"/>
    </location>
    <ligand>
        <name>ATP</name>
        <dbReference type="ChEBI" id="CHEBI:30616"/>
    </ligand>
</feature>
<protein>
    <recommendedName>
        <fullName evidence="6">Acetate kinase</fullName>
        <ecNumber evidence="6">2.7.2.1</ecNumber>
    </recommendedName>
    <alternativeName>
        <fullName evidence="6">Acetokinase</fullName>
    </alternativeName>
</protein>
<keyword evidence="3 6" id="KW-0547">Nucleotide-binding</keyword>
<keyword evidence="5 6" id="KW-0067">ATP-binding</keyword>
<evidence type="ECO:0000256" key="1">
    <source>
        <dbReference type="ARBA" id="ARBA00008748"/>
    </source>
</evidence>
<name>T2GAR0_MEGG1</name>
<dbReference type="GO" id="GO:0006083">
    <property type="term" value="P:acetate metabolic process"/>
    <property type="evidence" value="ECO:0007669"/>
    <property type="project" value="TreeGrafter"/>
</dbReference>
<proteinExistence type="inferred from homology"/>
<reference evidence="9" key="2">
    <citation type="submission" date="2013-07" db="EMBL/GenBank/DDBJ databases">
        <authorList>
            <person name="Morais-Silva F.O."/>
            <person name="Rezende A.M."/>
            <person name="Pimentel C."/>
            <person name="Resende D.M."/>
            <person name="Santos C.I."/>
            <person name="Clemente C."/>
            <person name="de Oliveira L.M."/>
            <person name="da Silva S.M."/>
            <person name="Costa D.A."/>
            <person name="Varela-Raposo A."/>
            <person name="Horacio E.C.A."/>
            <person name="Matos M."/>
            <person name="Flores O."/>
            <person name="Ruiz J.C."/>
            <person name="Rodrigues-Pousada C."/>
        </authorList>
    </citation>
    <scope>NUCLEOTIDE SEQUENCE [LARGE SCALE GENOMIC DNA]</scope>
    <source>
        <strain evidence="9">ATCC 19364 / DSM 1382 / NCIMB 9332 / VKM B-1759</strain>
    </source>
</reference>
<reference evidence="8 9" key="1">
    <citation type="journal article" date="2013" name="J. Bacteriol.">
        <title>Roles of HynAB and Ech, the only two hydrogenases found in the model sulfate reducer Desulfovibrio gigas.</title>
        <authorList>
            <person name="Morais-Silva F.O."/>
            <person name="Santos C.I."/>
            <person name="Rodrigues R."/>
            <person name="Pereira I.A."/>
            <person name="Rodrigues-Pousada C."/>
        </authorList>
    </citation>
    <scope>NUCLEOTIDE SEQUENCE [LARGE SCALE GENOMIC DNA]</scope>
    <source>
        <strain evidence="9">ATCC 19364 / DSM 1382 / NCIMB 9332 / VKM B-1759</strain>
    </source>
</reference>
<feature type="site" description="Transition state stabilizer" evidence="6">
    <location>
        <position position="185"/>
    </location>
</feature>
<comment type="subunit">
    <text evidence="6">Homodimer.</text>
</comment>
<comment type="pathway">
    <text evidence="6">Metabolic intermediate biosynthesis; acetyl-CoA biosynthesis; acetyl-CoA from acetate: step 1/2.</text>
</comment>
<dbReference type="OrthoDB" id="9802453at2"/>
<dbReference type="EMBL" id="CP006585">
    <property type="protein sequence ID" value="AGW13264.1"/>
    <property type="molecule type" value="Genomic_DNA"/>
</dbReference>
<keyword evidence="6" id="KW-0479">Metal-binding</keyword>
<dbReference type="InterPro" id="IPR000890">
    <property type="entry name" value="Aliphatic_acid_kin_short-chain"/>
</dbReference>
<dbReference type="GO" id="GO:0005737">
    <property type="term" value="C:cytoplasm"/>
    <property type="evidence" value="ECO:0007669"/>
    <property type="project" value="UniProtKB-SubCell"/>
</dbReference>
<dbReference type="SUPFAM" id="SSF53067">
    <property type="entry name" value="Actin-like ATPase domain"/>
    <property type="match status" value="2"/>
</dbReference>
<dbReference type="PATRIC" id="fig|1121448.10.peg.1414"/>
<dbReference type="GO" id="GO:0008776">
    <property type="term" value="F:acetate kinase activity"/>
    <property type="evidence" value="ECO:0007669"/>
    <property type="project" value="UniProtKB-UniRule"/>
</dbReference>
<evidence type="ECO:0000256" key="6">
    <source>
        <dbReference type="HAMAP-Rule" id="MF_00020"/>
    </source>
</evidence>
<sequence>MKILVINSGSSSIKYQLFDMAASGRVLCSGLVERIHEPMGAIKHKKFPDSPEEAVFADELPIPDHKIGMQLVVDRITNGQTAVVASPDEITGVGHRIVHGGEFFSAPVIVDDSVVEKLTSIIPLAPLHNPGHLAGIATARELLPAAPQVTVFDTAFHQTLAPEAYLYPLPYEFYEELRVRRYGFHGTSHGYVFGKTAEFLGRAPEETSAITIHLGNGCSMDAVKRGKCIDTSMGLTPLAGLMMGTRCGDVDPAVYPFLAERKGLTVKDIDAICNKQSGLKGVCGVNDMRDVHARRAAGDEKAQLAFTMFCRRVTHYVGAYMALLGECHALSFTAGIGENDVDVRQQVCQTLGYLGAKIDAEKNKTLKRGQPGDISTDDSPIRILVMPTNEELAIAQQTLALLQTI</sequence>
<dbReference type="PANTHER" id="PTHR21060">
    <property type="entry name" value="ACETATE KINASE"/>
    <property type="match status" value="1"/>
</dbReference>
<dbReference type="HAMAP" id="MF_00020">
    <property type="entry name" value="Acetate_kinase"/>
    <property type="match status" value="1"/>
</dbReference>
<dbReference type="InterPro" id="IPR043129">
    <property type="entry name" value="ATPase_NBD"/>
</dbReference>
<dbReference type="PROSITE" id="PS01076">
    <property type="entry name" value="ACETATE_KINASE_2"/>
    <property type="match status" value="1"/>
</dbReference>
<dbReference type="GO" id="GO:0005524">
    <property type="term" value="F:ATP binding"/>
    <property type="evidence" value="ECO:0007669"/>
    <property type="project" value="UniProtKB-KW"/>
</dbReference>
<dbReference type="NCBIfam" id="TIGR00016">
    <property type="entry name" value="ackA"/>
    <property type="match status" value="1"/>
</dbReference>
<evidence type="ECO:0000313" key="9">
    <source>
        <dbReference type="Proteomes" id="UP000016587"/>
    </source>
</evidence>
<comment type="cofactor">
    <cofactor evidence="6">
        <name>Mg(2+)</name>
        <dbReference type="ChEBI" id="CHEBI:18420"/>
    </cofactor>
    <cofactor evidence="6">
        <name>Mn(2+)</name>
        <dbReference type="ChEBI" id="CHEBI:29035"/>
    </cofactor>
    <text evidence="6">Mg(2+). Can also accept Mn(2+).</text>
</comment>
<keyword evidence="6" id="KW-0963">Cytoplasm</keyword>
<keyword evidence="9" id="KW-1185">Reference proteome</keyword>
<dbReference type="AlphaFoldDB" id="T2GAR0"/>
<feature type="binding site" evidence="6">
    <location>
        <position position="14"/>
    </location>
    <ligand>
        <name>ATP</name>
        <dbReference type="ChEBI" id="CHEBI:30616"/>
    </ligand>
</feature>
<dbReference type="GO" id="GO:0000287">
    <property type="term" value="F:magnesium ion binding"/>
    <property type="evidence" value="ECO:0007669"/>
    <property type="project" value="UniProtKB-UniRule"/>
</dbReference>
<dbReference type="eggNOG" id="COG0282">
    <property type="taxonomic scope" value="Bacteria"/>
</dbReference>
<dbReference type="RefSeq" id="WP_021760066.1">
    <property type="nucleotide sequence ID" value="NC_022444.1"/>
</dbReference>
<evidence type="ECO:0000256" key="3">
    <source>
        <dbReference type="ARBA" id="ARBA00022741"/>
    </source>
</evidence>
<gene>
    <name evidence="6" type="primary">ackA</name>
    <name evidence="8" type="ORF">DGI_1419</name>
</gene>
<dbReference type="UniPathway" id="UPA00340">
    <property type="reaction ID" value="UER00458"/>
</dbReference>
<feature type="binding site" evidence="6">
    <location>
        <begin position="287"/>
        <end position="289"/>
    </location>
    <ligand>
        <name>ATP</name>
        <dbReference type="ChEBI" id="CHEBI:30616"/>
    </ligand>
</feature>
<dbReference type="PIRSF" id="PIRSF000722">
    <property type="entry name" value="Acetate_prop_kin"/>
    <property type="match status" value="1"/>
</dbReference>
<evidence type="ECO:0000256" key="2">
    <source>
        <dbReference type="ARBA" id="ARBA00022679"/>
    </source>
</evidence>
<evidence type="ECO:0000256" key="7">
    <source>
        <dbReference type="RuleBase" id="RU003835"/>
    </source>
</evidence>
<dbReference type="InterPro" id="IPR004372">
    <property type="entry name" value="Ac/propionate_kinase"/>
</dbReference>
<organism evidence="8 9">
    <name type="scientific">Megalodesulfovibrio gigas (strain ATCC 19364 / DSM 1382 / NCIMB 9332 / VKM B-1759)</name>
    <name type="common">Desulfovibrio gigas</name>
    <dbReference type="NCBI Taxonomy" id="1121448"/>
    <lineage>
        <taxon>Bacteria</taxon>
        <taxon>Pseudomonadati</taxon>
        <taxon>Thermodesulfobacteriota</taxon>
        <taxon>Desulfovibrionia</taxon>
        <taxon>Desulfovibrionales</taxon>
        <taxon>Desulfovibrionaceae</taxon>
        <taxon>Megalodesulfovibrio</taxon>
    </lineage>
</organism>
<dbReference type="KEGG" id="dgg:DGI_1419"/>
<feature type="binding site" evidence="6">
    <location>
        <position position="7"/>
    </location>
    <ligand>
        <name>Mg(2+)</name>
        <dbReference type="ChEBI" id="CHEBI:18420"/>
    </ligand>
</feature>
<dbReference type="PRINTS" id="PR00471">
    <property type="entry name" value="ACETATEKNASE"/>
</dbReference>
<comment type="function">
    <text evidence="6">Catalyzes the formation of acetyl phosphate from acetate and ATP. Can also catalyze the reverse reaction.</text>
</comment>
<dbReference type="STRING" id="1121448.DGI_1419"/>
<feature type="site" description="Transition state stabilizer" evidence="6">
    <location>
        <position position="246"/>
    </location>
</feature>
<dbReference type="PANTHER" id="PTHR21060:SF15">
    <property type="entry name" value="ACETATE KINASE-RELATED"/>
    <property type="match status" value="1"/>
</dbReference>
<feature type="binding site" evidence="6">
    <location>
        <begin position="335"/>
        <end position="339"/>
    </location>
    <ligand>
        <name>ATP</name>
        <dbReference type="ChEBI" id="CHEBI:30616"/>
    </ligand>
</feature>
<keyword evidence="2 6" id="KW-0808">Transferase</keyword>
<dbReference type="PROSITE" id="PS01075">
    <property type="entry name" value="ACETATE_KINASE_1"/>
    <property type="match status" value="1"/>
</dbReference>
<evidence type="ECO:0000313" key="8">
    <source>
        <dbReference type="EMBL" id="AGW13264.1"/>
    </source>
</evidence>
<dbReference type="EC" id="2.7.2.1" evidence="6"/>
<dbReference type="Pfam" id="PF00871">
    <property type="entry name" value="Acetate_kinase"/>
    <property type="match status" value="1"/>
</dbReference>
<comment type="subcellular location">
    <subcellularLocation>
        <location evidence="6">Cytoplasm</location>
    </subcellularLocation>
</comment>
<accession>T2GAR0</accession>
<dbReference type="Proteomes" id="UP000016587">
    <property type="component" value="Chromosome"/>
</dbReference>
<comment type="catalytic activity">
    <reaction evidence="6">
        <text>acetate + ATP = acetyl phosphate + ADP</text>
        <dbReference type="Rhea" id="RHEA:11352"/>
        <dbReference type="ChEBI" id="CHEBI:22191"/>
        <dbReference type="ChEBI" id="CHEBI:30089"/>
        <dbReference type="ChEBI" id="CHEBI:30616"/>
        <dbReference type="ChEBI" id="CHEBI:456216"/>
        <dbReference type="EC" id="2.7.2.1"/>
    </reaction>
</comment>